<protein>
    <recommendedName>
        <fullName evidence="1">CHK kinase-like domain-containing protein</fullName>
    </recommendedName>
</protein>
<reference evidence="3 4" key="1">
    <citation type="journal article" date="2014" name="Nat. Genet.">
        <title>Genome and transcriptome of the porcine whipworm Trichuris suis.</title>
        <authorList>
            <person name="Jex A.R."/>
            <person name="Nejsum P."/>
            <person name="Schwarz E.M."/>
            <person name="Hu L."/>
            <person name="Young N.D."/>
            <person name="Hall R.S."/>
            <person name="Korhonen P.K."/>
            <person name="Liao S."/>
            <person name="Thamsborg S."/>
            <person name="Xia J."/>
            <person name="Xu P."/>
            <person name="Wang S."/>
            <person name="Scheerlinck J.P."/>
            <person name="Hofmann A."/>
            <person name="Sternberg P.W."/>
            <person name="Wang J."/>
            <person name="Gasser R.B."/>
        </authorList>
    </citation>
    <scope>NUCLEOTIDE SEQUENCE [LARGE SCALE GENOMIC DNA]</scope>
    <source>
        <strain evidence="3">DCEP-RM93F</strain>
        <strain evidence="2">DCEP-RM93M</strain>
    </source>
</reference>
<evidence type="ECO:0000313" key="3">
    <source>
        <dbReference type="EMBL" id="KFD68081.1"/>
    </source>
</evidence>
<gene>
    <name evidence="2" type="ORF">M513_03417</name>
    <name evidence="3" type="ORF">M514_03417</name>
</gene>
<dbReference type="InterPro" id="IPR052961">
    <property type="entry name" value="Oxido-Kinase-like_Enzymes"/>
</dbReference>
<dbReference type="Proteomes" id="UP000030758">
    <property type="component" value="Unassembled WGS sequence"/>
</dbReference>
<keyword evidence="4" id="KW-1185">Reference proteome</keyword>
<dbReference type="EMBL" id="KL367508">
    <property type="protein sequence ID" value="KFD68081.1"/>
    <property type="molecule type" value="Genomic_DNA"/>
</dbReference>
<organism evidence="3">
    <name type="scientific">Trichuris suis</name>
    <name type="common">pig whipworm</name>
    <dbReference type="NCBI Taxonomy" id="68888"/>
    <lineage>
        <taxon>Eukaryota</taxon>
        <taxon>Metazoa</taxon>
        <taxon>Ecdysozoa</taxon>
        <taxon>Nematoda</taxon>
        <taxon>Enoplea</taxon>
        <taxon>Dorylaimia</taxon>
        <taxon>Trichinellida</taxon>
        <taxon>Trichuridae</taxon>
        <taxon>Trichuris</taxon>
    </lineage>
</organism>
<dbReference type="SUPFAM" id="SSF56112">
    <property type="entry name" value="Protein kinase-like (PK-like)"/>
    <property type="match status" value="1"/>
</dbReference>
<dbReference type="PANTHER" id="PTHR23020">
    <property type="entry name" value="UNCHARACTERIZED NUCLEAR HORMONE RECEPTOR-RELATED"/>
    <property type="match status" value="1"/>
</dbReference>
<accession>A0A085NF35</accession>
<dbReference type="Proteomes" id="UP000030764">
    <property type="component" value="Unassembled WGS sequence"/>
</dbReference>
<evidence type="ECO:0000313" key="4">
    <source>
        <dbReference type="Proteomes" id="UP000030764"/>
    </source>
</evidence>
<evidence type="ECO:0000313" key="2">
    <source>
        <dbReference type="EMBL" id="KFD55669.1"/>
    </source>
</evidence>
<dbReference type="AlphaFoldDB" id="A0A085NF35"/>
<dbReference type="EMBL" id="KL363198">
    <property type="protein sequence ID" value="KFD55669.1"/>
    <property type="molecule type" value="Genomic_DNA"/>
</dbReference>
<sequence>MISSLCDTKVKEEHIKSALVSRFGNVAEQMRLLSSERIGQNQGFLSYIFRVQLKSADKGKDDGLPTRMVVKTMEEGHALATLERLGMKFSKKSAAALGMEEMHNSECEAYDILKKEAPNLQLPECYATWKMGTDLPAMICLEDVSELSACPNLMEGVSEAQLMRLADFVAELQAWSLNTNSDWKKHIPSAESTFARFRANVEVFASRLPDAMKQFPEQMKAVDLQKVNAILSNKDNLFEIFVGHRKIFPDVFVHGDFWAYNIFFAVDKNGKTTDKLSAVIDWQLCHQGSFSEDLGRLFMCTVTPSVRRKCMKSAFSRYFDKVKKLAPHSLRHVDFEQAYAFFEKTTACLNVMFIGAVGPAISTFCSGNETLAKIFVERAVENYVDAISVLNF</sequence>
<proteinExistence type="predicted"/>
<dbReference type="SMART" id="SM00587">
    <property type="entry name" value="CHK"/>
    <property type="match status" value="1"/>
</dbReference>
<feature type="domain" description="CHK kinase-like" evidence="1">
    <location>
        <begin position="139"/>
        <end position="328"/>
    </location>
</feature>
<dbReference type="Pfam" id="PF07914">
    <property type="entry name" value="DUF1679"/>
    <property type="match status" value="1"/>
</dbReference>
<dbReference type="Gene3D" id="3.90.1200.10">
    <property type="match status" value="1"/>
</dbReference>
<dbReference type="InterPro" id="IPR015897">
    <property type="entry name" value="CHK_kinase-like"/>
</dbReference>
<evidence type="ECO:0000259" key="1">
    <source>
        <dbReference type="SMART" id="SM00587"/>
    </source>
</evidence>
<dbReference type="InterPro" id="IPR011009">
    <property type="entry name" value="Kinase-like_dom_sf"/>
</dbReference>
<dbReference type="PANTHER" id="PTHR23020:SF41">
    <property type="entry name" value="AMINOGLYCOSIDE PHOSPHOTRANSFERASE DOMAIN-CONTAINING PROTEIN"/>
    <property type="match status" value="1"/>
</dbReference>
<dbReference type="InterPro" id="IPR012877">
    <property type="entry name" value="Dhs-27"/>
</dbReference>
<name>A0A085NF35_9BILA</name>